<dbReference type="InterPro" id="IPR016039">
    <property type="entry name" value="Thiolase-like"/>
</dbReference>
<evidence type="ECO:0000259" key="4">
    <source>
        <dbReference type="Pfam" id="PF08545"/>
    </source>
</evidence>
<evidence type="ECO:0000313" key="5">
    <source>
        <dbReference type="EMBL" id="BAQ25506.1"/>
    </source>
</evidence>
<dbReference type="GO" id="GO:0004315">
    <property type="term" value="F:3-oxoacyl-[acyl-carrier-protein] synthase activity"/>
    <property type="evidence" value="ECO:0007669"/>
    <property type="project" value="InterPro"/>
</dbReference>
<dbReference type="CDD" id="cd00827">
    <property type="entry name" value="init_cond_enzymes"/>
    <property type="match status" value="1"/>
</dbReference>
<dbReference type="InterPro" id="IPR013751">
    <property type="entry name" value="ACP_syn_III_N"/>
</dbReference>
<evidence type="ECO:0000256" key="2">
    <source>
        <dbReference type="ARBA" id="ARBA00023315"/>
    </source>
</evidence>
<keyword evidence="2" id="KW-0012">Acyltransferase</keyword>
<dbReference type="Pfam" id="PF08545">
    <property type="entry name" value="ACP_syn_III"/>
    <property type="match status" value="1"/>
</dbReference>
<keyword evidence="1" id="KW-0808">Transferase</keyword>
<reference evidence="5" key="1">
    <citation type="submission" date="2015-01" db="EMBL/GenBank/DDBJ databases">
        <title>Characterization of the biosynthetic gene cluster for maklamicin, a spirotetronate-class antibiotic of the endophytic Micromonospora sp. GMKU326.</title>
        <authorList>
            <person name="Kitani S."/>
            <person name="Ratama D."/>
            <person name="Hashimoto J."/>
            <person name="Thamchaipenet A."/>
            <person name="Igarashi Y."/>
            <person name="Shin-ya K."/>
            <person name="Ikeda H."/>
            <person name="Nihira T."/>
        </authorList>
    </citation>
    <scope>NUCLEOTIDE SEQUENCE</scope>
    <source>
        <strain evidence="5">GMKU326</strain>
    </source>
</reference>
<sequence>MRTPETFISGIRVWLPDIVSVKQAVADGHYPAEQVDLHGLTGAAVAGDTPAPQMALHAATQALTRAHHPPTNLDLLLYADSWHQGPDGWQPQYYLQHHLTGGTCLAVELHHGCNGMFTALELAASYLHAHPDRHTALLVAADNFGTPMIDRWLGGPGYLMGDAGSALVLTTRPSFARLLAVGSVTVADAEELHRAGEPLFPPGPTAARPLDFTARSAEFRRAALQGGAGTAVLMDIQRQTLQVVDRTLAEAGIDISDVTRVAYMNYSREIVEQRCTAALGLPLSASTWDWGRGLGHLGASDQVAALDHLIGTGQLGPGDHLLMLGVGPGVTVSCAVVQIIHAPAWQ</sequence>
<dbReference type="PANTHER" id="PTHR34069:SF2">
    <property type="entry name" value="BETA-KETOACYL-[ACYL-CARRIER-PROTEIN] SYNTHASE III"/>
    <property type="match status" value="1"/>
</dbReference>
<organism evidence="5">
    <name type="scientific">Micromonospora sp. GMKU326</name>
    <dbReference type="NCBI Taxonomy" id="718015"/>
    <lineage>
        <taxon>Bacteria</taxon>
        <taxon>Bacillati</taxon>
        <taxon>Actinomycetota</taxon>
        <taxon>Actinomycetes</taxon>
        <taxon>Micromonosporales</taxon>
        <taxon>Micromonosporaceae</taxon>
        <taxon>Micromonospora</taxon>
    </lineage>
</organism>
<name>A0A0B6VU11_9ACTN</name>
<dbReference type="GO" id="GO:0044550">
    <property type="term" value="P:secondary metabolite biosynthetic process"/>
    <property type="evidence" value="ECO:0007669"/>
    <property type="project" value="TreeGrafter"/>
</dbReference>
<evidence type="ECO:0000256" key="1">
    <source>
        <dbReference type="ARBA" id="ARBA00022679"/>
    </source>
</evidence>
<dbReference type="SUPFAM" id="SSF53901">
    <property type="entry name" value="Thiolase-like"/>
    <property type="match status" value="1"/>
</dbReference>
<dbReference type="InterPro" id="IPR013747">
    <property type="entry name" value="ACP_syn_III_C"/>
</dbReference>
<dbReference type="EMBL" id="LC021382">
    <property type="protein sequence ID" value="BAQ25506.1"/>
    <property type="molecule type" value="Genomic_DNA"/>
</dbReference>
<accession>A0A0B6VU11</accession>
<dbReference type="Gene3D" id="3.40.47.10">
    <property type="match status" value="2"/>
</dbReference>
<dbReference type="Pfam" id="PF08541">
    <property type="entry name" value="ACP_syn_III_C"/>
    <property type="match status" value="1"/>
</dbReference>
<dbReference type="GO" id="GO:0006633">
    <property type="term" value="P:fatty acid biosynthetic process"/>
    <property type="evidence" value="ECO:0007669"/>
    <property type="project" value="InterPro"/>
</dbReference>
<dbReference type="PANTHER" id="PTHR34069">
    <property type="entry name" value="3-OXOACYL-[ACYL-CARRIER-PROTEIN] SYNTHASE 3"/>
    <property type="match status" value="1"/>
</dbReference>
<protein>
    <submittedName>
        <fullName evidence="5">3-oxoacyl-ACP synthase</fullName>
    </submittedName>
</protein>
<feature type="domain" description="Beta-ketoacyl-[acyl-carrier-protein] synthase III C-terminal" evidence="3">
    <location>
        <begin position="248"/>
        <end position="339"/>
    </location>
</feature>
<feature type="domain" description="Beta-ketoacyl-[acyl-carrier-protein] synthase III N-terminal" evidence="4">
    <location>
        <begin position="109"/>
        <end position="172"/>
    </location>
</feature>
<evidence type="ECO:0000259" key="3">
    <source>
        <dbReference type="Pfam" id="PF08541"/>
    </source>
</evidence>
<proteinExistence type="predicted"/>
<dbReference type="AlphaFoldDB" id="A0A0B6VU11"/>